<dbReference type="PANTHER" id="PTHR46580:SF4">
    <property type="entry name" value="ATP_GTP-BINDING PROTEIN"/>
    <property type="match status" value="1"/>
</dbReference>
<dbReference type="InterPro" id="IPR028994">
    <property type="entry name" value="Integrin_alpha_N"/>
</dbReference>
<dbReference type="InterPro" id="IPR013517">
    <property type="entry name" value="FG-GAP"/>
</dbReference>
<sequence length="781" mass="82563">MFILSCAATPLLRAKSLPSLFCDGCRKLFHNNNRFNPLRSSMLFMVLWILATCPAVLVGQSALAAQPGLPFVEDFASDNLKDPQLTSANWSTEEQALVQAWTQELTGAFGPGLEGEDIGIDVRDTYSVAIGDMDGDGDMDVVAGNYGVNRLYINNGTTDPFMGVTGIDISTDSHNTRSIALGDVDGDGDLDVVIGNYIEPNRLYLNNGTAEPFNGVIGKDITGDSQNTISIILEDMDGDGDLDVVGGNSLEPHRLYLNNGTADPFNGVTGANISEDENITKSLALGDVDGDGDMDVVAGNDGMNRLYMNNGTTDPFMGVTGMDISTDADDTKSVALGDVDRDGDLDLVVGNWIHSNRLYLNNGTADPFNNALGTDITTDVAYTKSVALGDMDGDGDIDLVEGTDWRGCHLYLNNGTADPFSGVNGLDIAPGDSRIVSIVLGDVDGDGAMDVVAGRDSGNRLYLNNGTANPFEGVYGKDITREQNNALSIAIGDVDGDSDLDMVAGNVYTANRLYLNNGSAASFHGVTGKDIISAAYRTCSIALGDMDGDGDLDIVAGNDSAPNRLYMNNGSADPFNGVTGKDISSDKDNTRSVAIGDVDGDGDLDLVVGNYLGRISLHLNNGTADPFNEVIGKNMTADFPHTYSVALGDMDGDGDLDVVAGNSCEPHRLYLNNGTTDPFNGVTGKDITSDEYCTSSIALGDMDGDGDMDVVAGNYGMNRLYMNNGTTDPFMGVTGIDISTDSHNTRSIALGDLDEDGDLDLVVGNWDHSNRTFRVKSLQAF</sequence>
<accession>B8FF32</accession>
<name>B8FF32_DESAL</name>
<evidence type="ECO:0000256" key="3">
    <source>
        <dbReference type="ARBA" id="ARBA00023180"/>
    </source>
</evidence>
<dbReference type="EMBL" id="CP001322">
    <property type="protein sequence ID" value="ACL03849.1"/>
    <property type="molecule type" value="Genomic_DNA"/>
</dbReference>
<dbReference type="eggNOG" id="COG2931">
    <property type="taxonomic scope" value="Bacteria"/>
</dbReference>
<organism evidence="4 5">
    <name type="scientific">Desulfatibacillum aliphaticivorans</name>
    <dbReference type="NCBI Taxonomy" id="218208"/>
    <lineage>
        <taxon>Bacteria</taxon>
        <taxon>Pseudomonadati</taxon>
        <taxon>Thermodesulfobacteriota</taxon>
        <taxon>Desulfobacteria</taxon>
        <taxon>Desulfobacterales</taxon>
        <taxon>Desulfatibacillaceae</taxon>
        <taxon>Desulfatibacillum</taxon>
    </lineage>
</organism>
<dbReference type="PANTHER" id="PTHR46580">
    <property type="entry name" value="SENSOR KINASE-RELATED"/>
    <property type="match status" value="1"/>
</dbReference>
<dbReference type="RefSeq" id="WP_015946924.1">
    <property type="nucleotide sequence ID" value="NC_011768.1"/>
</dbReference>
<dbReference type="SUPFAM" id="SSF69318">
    <property type="entry name" value="Integrin alpha N-terminal domain"/>
    <property type="match status" value="2"/>
</dbReference>
<dbReference type="SMART" id="SM00191">
    <property type="entry name" value="Int_alpha"/>
    <property type="match status" value="6"/>
</dbReference>
<dbReference type="Proteomes" id="UP000000739">
    <property type="component" value="Chromosome"/>
</dbReference>
<dbReference type="Pfam" id="PF01839">
    <property type="entry name" value="FG-GAP"/>
    <property type="match status" value="1"/>
</dbReference>
<dbReference type="InterPro" id="IPR013519">
    <property type="entry name" value="Int_alpha_beta-p"/>
</dbReference>
<evidence type="ECO:0000256" key="1">
    <source>
        <dbReference type="ARBA" id="ARBA00022729"/>
    </source>
</evidence>
<keyword evidence="5" id="KW-1185">Reference proteome</keyword>
<dbReference type="KEGG" id="dal:Dalk_2155"/>
<gene>
    <name evidence="4" type="ordered locus">Dalk_2155</name>
</gene>
<dbReference type="Pfam" id="PF13517">
    <property type="entry name" value="FG-GAP_3"/>
    <property type="match status" value="5"/>
</dbReference>
<evidence type="ECO:0000313" key="5">
    <source>
        <dbReference type="Proteomes" id="UP000000739"/>
    </source>
</evidence>
<protein>
    <submittedName>
        <fullName evidence="4">FG-GAP repeat protein</fullName>
    </submittedName>
</protein>
<reference evidence="4 5" key="1">
    <citation type="journal article" date="2012" name="Environ. Microbiol.">
        <title>The genome sequence of Desulfatibacillum alkenivorans AK-01: a blueprint for anaerobic alkane oxidation.</title>
        <authorList>
            <person name="Callaghan A.V."/>
            <person name="Morris B.E."/>
            <person name="Pereira I.A."/>
            <person name="McInerney M.J."/>
            <person name="Austin R.N."/>
            <person name="Groves J.T."/>
            <person name="Kukor J.J."/>
            <person name="Suflita J.M."/>
            <person name="Young L.Y."/>
            <person name="Zylstra G.J."/>
            <person name="Wawrik B."/>
        </authorList>
    </citation>
    <scope>NUCLEOTIDE SEQUENCE [LARGE SCALE GENOMIC DNA]</scope>
    <source>
        <strain evidence="4 5">AK-01</strain>
    </source>
</reference>
<keyword evidence="2" id="KW-0677">Repeat</keyword>
<dbReference type="HOGENOM" id="CLU_367138_0_0_7"/>
<dbReference type="Gene3D" id="2.130.10.130">
    <property type="entry name" value="Integrin alpha, N-terminal"/>
    <property type="match status" value="4"/>
</dbReference>
<keyword evidence="3" id="KW-0325">Glycoprotein</keyword>
<evidence type="ECO:0000313" key="4">
    <source>
        <dbReference type="EMBL" id="ACL03849.1"/>
    </source>
</evidence>
<keyword evidence="1" id="KW-0732">Signal</keyword>
<proteinExistence type="predicted"/>
<evidence type="ECO:0000256" key="2">
    <source>
        <dbReference type="ARBA" id="ARBA00022737"/>
    </source>
</evidence>
<dbReference type="AlphaFoldDB" id="B8FF32"/>